<feature type="non-terminal residue" evidence="6">
    <location>
        <position position="1"/>
    </location>
</feature>
<proteinExistence type="predicted"/>
<evidence type="ECO:0000256" key="1">
    <source>
        <dbReference type="ARBA" id="ARBA00022603"/>
    </source>
</evidence>
<dbReference type="Pfam" id="PF01968">
    <property type="entry name" value="Hydantoinase_A"/>
    <property type="match status" value="1"/>
</dbReference>
<evidence type="ECO:0000313" key="6">
    <source>
        <dbReference type="EMBL" id="CAK0878374.1"/>
    </source>
</evidence>
<feature type="compositionally biased region" description="Basic and acidic residues" evidence="3">
    <location>
        <begin position="1355"/>
        <end position="1395"/>
    </location>
</feature>
<feature type="region of interest" description="Disordered" evidence="3">
    <location>
        <begin position="254"/>
        <end position="284"/>
    </location>
</feature>
<dbReference type="InterPro" id="IPR045079">
    <property type="entry name" value="Oxoprolinase-like"/>
</dbReference>
<organism evidence="6 7">
    <name type="scientific">Prorocentrum cordatum</name>
    <dbReference type="NCBI Taxonomy" id="2364126"/>
    <lineage>
        <taxon>Eukaryota</taxon>
        <taxon>Sar</taxon>
        <taxon>Alveolata</taxon>
        <taxon>Dinophyceae</taxon>
        <taxon>Prorocentrales</taxon>
        <taxon>Prorocentraceae</taxon>
        <taxon>Prorocentrum</taxon>
    </lineage>
</organism>
<accession>A0ABN9VXK9</accession>
<dbReference type="Proteomes" id="UP001189429">
    <property type="component" value="Unassembled WGS sequence"/>
</dbReference>
<evidence type="ECO:0000259" key="4">
    <source>
        <dbReference type="Pfam" id="PF01968"/>
    </source>
</evidence>
<feature type="region of interest" description="Disordered" evidence="3">
    <location>
        <begin position="1734"/>
        <end position="1765"/>
    </location>
</feature>
<keyword evidence="7" id="KW-1185">Reference proteome</keyword>
<comment type="caution">
    <text evidence="6">The sequence shown here is derived from an EMBL/GenBank/DDBJ whole genome shotgun (WGS) entry which is preliminary data.</text>
</comment>
<keyword evidence="2" id="KW-0808">Transferase</keyword>
<feature type="region of interest" description="Disordered" evidence="3">
    <location>
        <begin position="66"/>
        <end position="89"/>
    </location>
</feature>
<name>A0ABN9VXK9_9DINO</name>
<feature type="region of interest" description="Disordered" evidence="3">
    <location>
        <begin position="1355"/>
        <end position="1401"/>
    </location>
</feature>
<evidence type="ECO:0000256" key="2">
    <source>
        <dbReference type="ARBA" id="ARBA00022679"/>
    </source>
</evidence>
<feature type="region of interest" description="Disordered" evidence="3">
    <location>
        <begin position="464"/>
        <end position="485"/>
    </location>
</feature>
<reference evidence="6" key="1">
    <citation type="submission" date="2023-10" db="EMBL/GenBank/DDBJ databases">
        <authorList>
            <person name="Chen Y."/>
            <person name="Shah S."/>
            <person name="Dougan E. K."/>
            <person name="Thang M."/>
            <person name="Chan C."/>
        </authorList>
    </citation>
    <scope>NUCLEOTIDE SEQUENCE [LARGE SCALE GENOMIC DNA]</scope>
</reference>
<gene>
    <name evidence="6" type="ORF">PCOR1329_LOCUS62166</name>
</gene>
<feature type="domain" description="Hydantoinase B/oxoprolinase" evidence="5">
    <location>
        <begin position="561"/>
        <end position="799"/>
    </location>
</feature>
<dbReference type="PANTHER" id="PTHR11365:SF23">
    <property type="entry name" value="HYPOTHETICAL 5-OXOPROLINASE (EUROFUNG)-RELATED"/>
    <property type="match status" value="1"/>
</dbReference>
<evidence type="ECO:0000256" key="3">
    <source>
        <dbReference type="SAM" id="MobiDB-lite"/>
    </source>
</evidence>
<dbReference type="InterPro" id="IPR029063">
    <property type="entry name" value="SAM-dependent_MTases_sf"/>
</dbReference>
<dbReference type="EMBL" id="CAUYUJ010017840">
    <property type="protein sequence ID" value="CAK0878374.1"/>
    <property type="molecule type" value="Genomic_DNA"/>
</dbReference>
<keyword evidence="1" id="KW-0489">Methyltransferase</keyword>
<dbReference type="Pfam" id="PF02538">
    <property type="entry name" value="Hydantoinase_B"/>
    <property type="match status" value="1"/>
</dbReference>
<protein>
    <submittedName>
        <fullName evidence="6">Uncharacterized protein</fullName>
    </submittedName>
</protein>
<evidence type="ECO:0000313" key="7">
    <source>
        <dbReference type="Proteomes" id="UP001189429"/>
    </source>
</evidence>
<feature type="region of interest" description="Disordered" evidence="3">
    <location>
        <begin position="1"/>
        <end position="24"/>
    </location>
</feature>
<feature type="domain" description="Hydantoinase A/oxoprolinase" evidence="4">
    <location>
        <begin position="118"/>
        <end position="215"/>
    </location>
</feature>
<evidence type="ECO:0000259" key="5">
    <source>
        <dbReference type="Pfam" id="PF02538"/>
    </source>
</evidence>
<dbReference type="PANTHER" id="PTHR11365">
    <property type="entry name" value="5-OXOPROLINASE RELATED"/>
    <property type="match status" value="1"/>
</dbReference>
<dbReference type="Gene3D" id="3.40.50.150">
    <property type="entry name" value="Vaccinia Virus protein VP39"/>
    <property type="match status" value="1"/>
</dbReference>
<sequence>GACGGDPAAAAAGGAGVHVQRREPRGARVRAVQHGRGQRLRAAAAVRVPGGGEGRAAAGRLQVPDASDVLGRGSPGRRRRGGGARAPGGVWAGGRRDACAERVAGAGHRRGVVAGHPDVGGTTTKVCGIRGARAAVARELEVHKAAGFRKHTGLPLQIPCLDLVEISGGGGSIASTSAAGAIAVGPRSAGSEPGPACYGRGGVAATVTDADVVLGPSIPTRSRRGRCRCSPTRRAEPSSCPSRVRWACPWRPRRRRSPTPWRRRWPRPPGRTPPSTGTTCRAARWSPSGARRQCAPARWLGGWGCGGCWCPRTPAWAARWASSRRRWPSRRGWGASLATLGVLVDASFDPRAVNAVYRGLWHRTVSVVAAGAARWKPGRPARERRRAYCRYVGQGREVCIDLPNRDLQPGDDALLRSGFEEEYRRHFSRAVPGAGVEVRAWALELVADSDPLSWPRERLRAARRARADNAEAPPAKRPRPAGSRRLLDPATCRLEAAPVYLSGRLPGPAVVAERYTSTVVPAGFECTLLDSGFLQLEASEPADGGARALPRAPLAGGACVVGLQLLWARLLSGAEEQAQQLLRAAFSPLVREAGAAACGVFDASRAGRERAWGDAVFLSSMSVSRTGSPGLALGLAGVVERILSAQPHAEMADGDALMTDDVWIGTGHPCDLTVVTPVFEGGALAAFVCSVAHIPESAADHRREGRPVTHLARRGAVCHDAVATLRARSLHPDAAAGDALALLSCNDLGVRRVKEALAELGGCDLAAASEHIRSASRSAMLRGVRERLPEGEWAHEAYARFAVVCAVGHGVPLNEGTLSTMRRSIVSLVNMPLESDGQVLIQGEVNWSTLWTRRVTHPQLRDVHLSHKMAQFRTVMFCTNCYKWIRDDMALNGEYVSKFEAMMARLKTVQELENVELLGAQSVSQGGHGNELVLEDLKYAMQHDNTDQYQGAMNIFVHDVRWRPQKLPYNTKGIDDLANHSFSSPPSGTTRLQIHVYLEGPAEVETMLTTKRGTIKRVSPEEPVHAFLWGLDKFFQIPQNRRSVEEATRWVTAIRNTDFIFHTLTSESAVIKNSVILREEWSQRYAAVQRSPLSLLCMIIEQRKRLGETKSGKVTTDQLYSFYEGITWSTTSEKISKNTLENTSAISNKWALALSEAGVDCQQIVKRSEEAYGLESPFPSVLSIYLICSKAGKQGSGVAWMFEMIYDQFRAKNIVKANMSASALQGKRFSDCDVLAFKKELKDAILNDELNTLAIPQRVKTTIRNYLQSPSAYRAKEGFPDNQFARFVEPVAQTDWKQEFGRPERLFDSFASTLIYGKGYNNTILQALKLGKSPADALRYGSMGQDLQKVHSAIEEEKQAAEEKKKTAKESTKEDGEQKEDDTNKQEEENELNVKEDDDDARQRWFNHASSLVRSRVTLVAPGPNEGAVIAAIKDTAAVKKAQCTSCENVLALYNCKEEGQNKTQPTIRMPVNRSAYMGRCTQAAIKVFCSDDPDNVDPDQMTLHPKACFVFLDAFKPANLEVYLKGFVASFPCVEHMTFVTKDPLSLPPKQRLLDSNSSNQNNHIGPLVTVDPSDKDEWAASIFDKTKILGDCLIESGGRVAGAAKMPGPKRLPTDIERVSLHSNSTMFYKELVHSFAASSIVQFTPLSENAAMAAIMMKLPITCVCFTEFHMHAMYSRLVARVFRSLTDEKVEELYEPMAVADLPSETMSFKHRQWTDDEYKFGVQAEKPSEPAPKRVIKKPAAATRLRSRTPPPRTASPPFLDTGPTIVTVDDCVGMNSVAHALRGLGCNHRCLAVSDIDPIVQAFWFANFADGQCRFFPDLTKRDKAWLVAQGEIDGLVTSHAETLTWILKKLKGAASGAYFVDAKLLQTSEHGIPQSRTRLLIIGIKKNLMNGRTFEWPTGFSAPSIDVLLEPVVEPPGVHQQPPVSARTARGNFTQVFRHIIEKFKVNPLLGTTFVADIDSTVPHMMRDMSPCLTKRRGYCGGHWGFFSRPATELEGVLQLVRHEPNDFRAPGAVTVNQLKGMCGNSLPVNILERILIRSLPTAGICSATALNQRWENQGSATRTLRAIS</sequence>
<feature type="compositionally biased region" description="Low complexity" evidence="3">
    <location>
        <begin position="1"/>
        <end position="12"/>
    </location>
</feature>
<dbReference type="InterPro" id="IPR001525">
    <property type="entry name" value="C5_MeTfrase"/>
</dbReference>
<dbReference type="SUPFAM" id="SSF53335">
    <property type="entry name" value="S-adenosyl-L-methionine-dependent methyltransferases"/>
    <property type="match status" value="1"/>
</dbReference>
<dbReference type="InterPro" id="IPR003692">
    <property type="entry name" value="Hydantoinase_B"/>
</dbReference>
<feature type="compositionally biased region" description="Basic residues" evidence="3">
    <location>
        <begin position="254"/>
        <end position="266"/>
    </location>
</feature>
<dbReference type="InterPro" id="IPR002821">
    <property type="entry name" value="Hydantoinase_A"/>
</dbReference>
<dbReference type="Pfam" id="PF00145">
    <property type="entry name" value="DNA_methylase"/>
    <property type="match status" value="1"/>
</dbReference>